<dbReference type="SUPFAM" id="SSF52833">
    <property type="entry name" value="Thioredoxin-like"/>
    <property type="match status" value="1"/>
</dbReference>
<protein>
    <recommendedName>
        <fullName evidence="2">thioredoxin-dependent peroxiredoxin</fullName>
        <ecNumber evidence="2">1.11.1.24</ecNumber>
    </recommendedName>
    <alternativeName>
        <fullName evidence="8">Thioredoxin peroxidase</fullName>
    </alternativeName>
    <alternativeName>
        <fullName evidence="10">Thioredoxin-dependent peroxiredoxin Bcp</fullName>
    </alternativeName>
</protein>
<dbReference type="EMBL" id="JANIBK010000001">
    <property type="protein sequence ID" value="MCQ8126828.1"/>
    <property type="molecule type" value="Genomic_DNA"/>
</dbReference>
<evidence type="ECO:0000256" key="8">
    <source>
        <dbReference type="ARBA" id="ARBA00032824"/>
    </source>
</evidence>
<gene>
    <name evidence="13" type="ORF">NP596_00030</name>
</gene>
<reference evidence="13 14" key="1">
    <citation type="submission" date="2022-07" db="EMBL/GenBank/DDBJ databases">
        <title>Methylomonas rivi sp. nov., Methylomonas rosea sp. nov., Methylomonas aureus sp. nov. and Methylomonas subterranea sp. nov., four novel methanotrophs isolated from a freshwater creek and the deep terrestrial subsurface.</title>
        <authorList>
            <person name="Abin C."/>
            <person name="Sankaranarayanan K."/>
            <person name="Garner C."/>
            <person name="Sindelar R."/>
            <person name="Kotary K."/>
            <person name="Garner R."/>
            <person name="Barclay S."/>
            <person name="Lawson P."/>
            <person name="Krumholz L."/>
        </authorList>
    </citation>
    <scope>NUCLEOTIDE SEQUENCE [LARGE SCALE GENOMIC DNA]</scope>
    <source>
        <strain evidence="13 14">WSC-6</strain>
    </source>
</reference>
<evidence type="ECO:0000256" key="7">
    <source>
        <dbReference type="ARBA" id="ARBA00023284"/>
    </source>
</evidence>
<dbReference type="InterPro" id="IPR050924">
    <property type="entry name" value="Peroxiredoxin_BCP/PrxQ"/>
</dbReference>
<organism evidence="13 14">
    <name type="scientific">Methylomonas rivi</name>
    <dbReference type="NCBI Taxonomy" id="2952226"/>
    <lineage>
        <taxon>Bacteria</taxon>
        <taxon>Pseudomonadati</taxon>
        <taxon>Pseudomonadota</taxon>
        <taxon>Gammaproteobacteria</taxon>
        <taxon>Methylococcales</taxon>
        <taxon>Methylococcaceae</taxon>
        <taxon>Methylomonas</taxon>
    </lineage>
</organism>
<keyword evidence="4" id="KW-0049">Antioxidant</keyword>
<dbReference type="PANTHER" id="PTHR42801">
    <property type="entry name" value="THIOREDOXIN-DEPENDENT PEROXIDE REDUCTASE"/>
    <property type="match status" value="1"/>
</dbReference>
<evidence type="ECO:0000256" key="9">
    <source>
        <dbReference type="ARBA" id="ARBA00038489"/>
    </source>
</evidence>
<comment type="catalytic activity">
    <reaction evidence="11">
        <text>a hydroperoxide + [thioredoxin]-dithiol = an alcohol + [thioredoxin]-disulfide + H2O</text>
        <dbReference type="Rhea" id="RHEA:62620"/>
        <dbReference type="Rhea" id="RHEA-COMP:10698"/>
        <dbReference type="Rhea" id="RHEA-COMP:10700"/>
        <dbReference type="ChEBI" id="CHEBI:15377"/>
        <dbReference type="ChEBI" id="CHEBI:29950"/>
        <dbReference type="ChEBI" id="CHEBI:30879"/>
        <dbReference type="ChEBI" id="CHEBI:35924"/>
        <dbReference type="ChEBI" id="CHEBI:50058"/>
        <dbReference type="EC" id="1.11.1.24"/>
    </reaction>
</comment>
<evidence type="ECO:0000256" key="11">
    <source>
        <dbReference type="ARBA" id="ARBA00049091"/>
    </source>
</evidence>
<evidence type="ECO:0000256" key="6">
    <source>
        <dbReference type="ARBA" id="ARBA00023157"/>
    </source>
</evidence>
<dbReference type="Proteomes" id="UP001524586">
    <property type="component" value="Unassembled WGS sequence"/>
</dbReference>
<evidence type="ECO:0000256" key="10">
    <source>
        <dbReference type="ARBA" id="ARBA00042639"/>
    </source>
</evidence>
<sequence>MSVMFSARWVFLLFSMGLIWGSAARADTLQVGREAPLFQLTAYDGSEMRLLDRQNKGWTVLYFYPKAGTPGCTAQACAFRDAINAIRAQNAEVFGISTDDLADLKAFHEKHNLSFSLLSDPDAEVTERYGVKMPVLNMAKRWTFIIDPALVIRQIDDDVDPALDANRVATSLKRLQAGQ</sequence>
<dbReference type="CDD" id="cd03017">
    <property type="entry name" value="PRX_BCP"/>
    <property type="match status" value="1"/>
</dbReference>
<comment type="similarity">
    <text evidence="9">Belongs to the peroxiredoxin family. BCP/PrxQ subfamily.</text>
</comment>
<keyword evidence="3" id="KW-0575">Peroxidase</keyword>
<evidence type="ECO:0000256" key="1">
    <source>
        <dbReference type="ARBA" id="ARBA00003330"/>
    </source>
</evidence>
<evidence type="ECO:0000256" key="5">
    <source>
        <dbReference type="ARBA" id="ARBA00023002"/>
    </source>
</evidence>
<dbReference type="InterPro" id="IPR000866">
    <property type="entry name" value="AhpC/TSA"/>
</dbReference>
<dbReference type="InterPro" id="IPR036249">
    <property type="entry name" value="Thioredoxin-like_sf"/>
</dbReference>
<feature type="domain" description="Thioredoxin" evidence="12">
    <location>
        <begin position="29"/>
        <end position="177"/>
    </location>
</feature>
<keyword evidence="5" id="KW-0560">Oxidoreductase</keyword>
<dbReference type="PROSITE" id="PS51352">
    <property type="entry name" value="THIOREDOXIN_2"/>
    <property type="match status" value="1"/>
</dbReference>
<proteinExistence type="inferred from homology"/>
<comment type="function">
    <text evidence="1">Thiol-specific peroxidase that catalyzes the reduction of hydrogen peroxide and organic hydroperoxides to water and alcohols, respectively. Plays a role in cell protection against oxidative stress by detoxifying peroxides and as sensor of hydrogen peroxide-mediated signaling events.</text>
</comment>
<evidence type="ECO:0000259" key="12">
    <source>
        <dbReference type="PROSITE" id="PS51352"/>
    </source>
</evidence>
<accession>A0ABT1TZR0</accession>
<evidence type="ECO:0000256" key="3">
    <source>
        <dbReference type="ARBA" id="ARBA00022559"/>
    </source>
</evidence>
<dbReference type="RefSeq" id="WP_256613152.1">
    <property type="nucleotide sequence ID" value="NZ_JANIBK010000001.1"/>
</dbReference>
<comment type="caution">
    <text evidence="13">The sequence shown here is derived from an EMBL/GenBank/DDBJ whole genome shotgun (WGS) entry which is preliminary data.</text>
</comment>
<evidence type="ECO:0000313" key="13">
    <source>
        <dbReference type="EMBL" id="MCQ8126828.1"/>
    </source>
</evidence>
<evidence type="ECO:0000313" key="14">
    <source>
        <dbReference type="Proteomes" id="UP001524586"/>
    </source>
</evidence>
<dbReference type="Gene3D" id="3.40.30.10">
    <property type="entry name" value="Glutaredoxin"/>
    <property type="match status" value="1"/>
</dbReference>
<dbReference type="InterPro" id="IPR013766">
    <property type="entry name" value="Thioredoxin_domain"/>
</dbReference>
<keyword evidence="7" id="KW-0676">Redox-active center</keyword>
<dbReference type="EC" id="1.11.1.24" evidence="2"/>
<keyword evidence="6" id="KW-1015">Disulfide bond</keyword>
<keyword evidence="14" id="KW-1185">Reference proteome</keyword>
<dbReference type="PANTHER" id="PTHR42801:SF4">
    <property type="entry name" value="AHPC_TSA FAMILY PROTEIN"/>
    <property type="match status" value="1"/>
</dbReference>
<name>A0ABT1TZR0_9GAMM</name>
<evidence type="ECO:0000256" key="4">
    <source>
        <dbReference type="ARBA" id="ARBA00022862"/>
    </source>
</evidence>
<evidence type="ECO:0000256" key="2">
    <source>
        <dbReference type="ARBA" id="ARBA00013017"/>
    </source>
</evidence>
<dbReference type="Pfam" id="PF00578">
    <property type="entry name" value="AhpC-TSA"/>
    <property type="match status" value="1"/>
</dbReference>